<dbReference type="Gene3D" id="3.20.20.70">
    <property type="entry name" value="Aldolase class I"/>
    <property type="match status" value="1"/>
</dbReference>
<dbReference type="STRING" id="702114.A1355_12455"/>
<keyword evidence="2" id="KW-1185">Reference proteome</keyword>
<evidence type="ECO:0000313" key="1">
    <source>
        <dbReference type="EMBL" id="OAI14468.1"/>
    </source>
</evidence>
<dbReference type="EMBL" id="LUUK01000200">
    <property type="protein sequence ID" value="OAI14468.1"/>
    <property type="molecule type" value="Genomic_DNA"/>
</dbReference>
<protein>
    <submittedName>
        <fullName evidence="1">Radical SAM protein</fullName>
    </submittedName>
</protein>
<proteinExistence type="predicted"/>
<accession>A0A177N8X1</accession>
<evidence type="ECO:0000313" key="2">
    <source>
        <dbReference type="Proteomes" id="UP000077628"/>
    </source>
</evidence>
<comment type="caution">
    <text evidence="1">The sequence shown here is derived from an EMBL/GenBank/DDBJ whole genome shotgun (WGS) entry which is preliminary data.</text>
</comment>
<dbReference type="InterPro" id="IPR013785">
    <property type="entry name" value="Aldolase_TIM"/>
</dbReference>
<name>A0A177N8X1_9GAMM</name>
<dbReference type="AlphaFoldDB" id="A0A177N8X1"/>
<sequence>MKRGAAPTLDFEVLERELRGFLEWVLRGDFFDAYDVAAEQRVVKDIAISGNGEPTSLKSFDRAIRLIGEIGLESGILPTGNLVLISNGSLVHQKPVQAGLAELANCGGELWFKLDSATSAGRNLLNHAKLSQAKLIEHLQIASDLCPTKLQTCILHYRQAWSDAEKAAYLALLAALKSRNIKIAKILLYSLARPSLQPEAGELRGADLSEMTSFAADIEALGYDVGVSL</sequence>
<dbReference type="Proteomes" id="UP000077628">
    <property type="component" value="Unassembled WGS sequence"/>
</dbReference>
<reference evidence="2" key="1">
    <citation type="submission" date="2016-03" db="EMBL/GenBank/DDBJ databases">
        <authorList>
            <person name="Heylen K."/>
            <person name="De Vos P."/>
            <person name="Vekeman B."/>
        </authorList>
    </citation>
    <scope>NUCLEOTIDE SEQUENCE [LARGE SCALE GENOMIC DNA]</scope>
    <source>
        <strain evidence="2">R-45383</strain>
    </source>
</reference>
<gene>
    <name evidence="1" type="ORF">A1355_12455</name>
</gene>
<organism evidence="1 2">
    <name type="scientific">Methylomonas koyamae</name>
    <dbReference type="NCBI Taxonomy" id="702114"/>
    <lineage>
        <taxon>Bacteria</taxon>
        <taxon>Pseudomonadati</taxon>
        <taxon>Pseudomonadota</taxon>
        <taxon>Gammaproteobacteria</taxon>
        <taxon>Methylococcales</taxon>
        <taxon>Methylococcaceae</taxon>
        <taxon>Methylomonas</taxon>
    </lineage>
</organism>